<organism evidence="2 3">
    <name type="scientific">Vibrio proteolyticus NBRC 13287</name>
    <dbReference type="NCBI Taxonomy" id="1219065"/>
    <lineage>
        <taxon>Bacteria</taxon>
        <taxon>Pseudomonadati</taxon>
        <taxon>Pseudomonadota</taxon>
        <taxon>Gammaproteobacteria</taxon>
        <taxon>Vibrionales</taxon>
        <taxon>Vibrionaceae</taxon>
        <taxon>Vibrio</taxon>
    </lineage>
</organism>
<evidence type="ECO:0000313" key="3">
    <source>
        <dbReference type="Proteomes" id="UP000016570"/>
    </source>
</evidence>
<comment type="caution">
    <text evidence="2">The sequence shown here is derived from an EMBL/GenBank/DDBJ whole genome shotgun (WGS) entry which is preliminary data.</text>
</comment>
<evidence type="ECO:0000313" key="2">
    <source>
        <dbReference type="EMBL" id="GAD68000.1"/>
    </source>
</evidence>
<dbReference type="Pfam" id="PF00903">
    <property type="entry name" value="Glyoxalase"/>
    <property type="match status" value="1"/>
</dbReference>
<evidence type="ECO:0000259" key="1">
    <source>
        <dbReference type="PROSITE" id="PS51819"/>
    </source>
</evidence>
<dbReference type="PROSITE" id="PS51819">
    <property type="entry name" value="VOC"/>
    <property type="match status" value="1"/>
</dbReference>
<dbReference type="RefSeq" id="WP_021705971.1">
    <property type="nucleotide sequence ID" value="NZ_BATJ01000010.1"/>
</dbReference>
<dbReference type="AlphaFoldDB" id="U3A2T9"/>
<feature type="domain" description="VOC" evidence="1">
    <location>
        <begin position="4"/>
        <end position="126"/>
    </location>
</feature>
<gene>
    <name evidence="2" type="ORF">VPR01S_10_01960</name>
</gene>
<name>U3A2T9_VIBPR</name>
<reference evidence="2 3" key="1">
    <citation type="submission" date="2013-09" db="EMBL/GenBank/DDBJ databases">
        <title>Whole genome shotgun sequence of Vibrio proteolyticus NBRC 13287.</title>
        <authorList>
            <person name="Isaki S."/>
            <person name="Hosoyama A."/>
            <person name="Numata M."/>
            <person name="Hashimoto M."/>
            <person name="Hosoyama Y."/>
            <person name="Tsuchikane K."/>
            <person name="Noguchi M."/>
            <person name="Hirakata S."/>
            <person name="Ichikawa N."/>
            <person name="Ohji S."/>
            <person name="Yamazoe A."/>
            <person name="Fujita N."/>
        </authorList>
    </citation>
    <scope>NUCLEOTIDE SEQUENCE [LARGE SCALE GENOMIC DNA]</scope>
    <source>
        <strain evidence="2 3">NBRC 13287</strain>
    </source>
</reference>
<dbReference type="InterPro" id="IPR004360">
    <property type="entry name" value="Glyas_Fos-R_dOase_dom"/>
</dbReference>
<dbReference type="STRING" id="1219065.VPR01S_10_01960"/>
<dbReference type="InterPro" id="IPR037523">
    <property type="entry name" value="VOC_core"/>
</dbReference>
<keyword evidence="3" id="KW-1185">Reference proteome</keyword>
<proteinExistence type="predicted"/>
<dbReference type="EMBL" id="BATJ01000010">
    <property type="protein sequence ID" value="GAD68000.1"/>
    <property type="molecule type" value="Genomic_DNA"/>
</dbReference>
<dbReference type="CDD" id="cd06587">
    <property type="entry name" value="VOC"/>
    <property type="match status" value="1"/>
</dbReference>
<dbReference type="eggNOG" id="COG0346">
    <property type="taxonomic scope" value="Bacteria"/>
</dbReference>
<accession>U3A2T9</accession>
<sequence>MKAYVEHANLTVENIDNTIRFLETAIPEFAVRHRGFNSKHWCHIGSEDSYLALQEREPKDQPYQQRTPYYDIGVNHIGLVVGDVGQVRQRLLAAGYQENPMSASEAFRKRIYFYDTDGIEWEFIEYLSEKPSERNHYE</sequence>
<dbReference type="InterPro" id="IPR029068">
    <property type="entry name" value="Glyas_Bleomycin-R_OHBP_Dase"/>
</dbReference>
<dbReference type="Gene3D" id="3.10.180.10">
    <property type="entry name" value="2,3-Dihydroxybiphenyl 1,2-Dioxygenase, domain 1"/>
    <property type="match status" value="1"/>
</dbReference>
<dbReference type="Proteomes" id="UP000016570">
    <property type="component" value="Unassembled WGS sequence"/>
</dbReference>
<dbReference type="SUPFAM" id="SSF54593">
    <property type="entry name" value="Glyoxalase/Bleomycin resistance protein/Dihydroxybiphenyl dioxygenase"/>
    <property type="match status" value="1"/>
</dbReference>
<protein>
    <submittedName>
        <fullName evidence="2">Glyoxalase-family protein</fullName>
    </submittedName>
</protein>